<sequence>MDFIEIREILGGSILPDEYRGSYEEAERQISALEREILAGASPITQRAKTILLRGIYYMLSGDFPKAREYNQSLTDLQHQGLDQSWILRSQMYGFYGAMLQYRLPLIQFAMIPGDPFEALREGASYLKDMHLQAKRAGLAISSAQSASVVEMLEQAMILDMWSFLDTLHFSYLAHPNFTPLVTVQSLPQDRLGDLRFDNMQVPYLSSTLADFMRQSGNPMFKNTLQRMSMDIDSAKGSANRGQDLTQLESEYENAADYAGMGLCKMNEGDRLLSPSYTSPIALNLICQVRENGKGNHDKAQECYSEALFYMEVVCAPRGQAAVYLRRDCVNHAEGIRSKARAGSEQFLQAEKELSTALKLFAKDNLNEQLVTCHHILLGCSRGTSAMAVDSARRLGTELRRTQSSAMSHFLGALMLRFAHSQFLLHGNVRVAATSCQCAAVYYEALDDPLGALWAAEAYITLLKRTHDWTLAEAKIRETIKSSGVLQNAFAYIGQLVSWSQPPASPSPKGFHPARI</sequence>
<proteinExistence type="predicted"/>
<gene>
    <name evidence="1" type="ORF">BDW59DRAFT_162931</name>
</gene>
<evidence type="ECO:0000313" key="1">
    <source>
        <dbReference type="EMBL" id="KAL2823764.1"/>
    </source>
</evidence>
<accession>A0ABR4I7N3</accession>
<name>A0ABR4I7N3_9EURO</name>
<protein>
    <submittedName>
        <fullName evidence="1">Uncharacterized protein</fullName>
    </submittedName>
</protein>
<evidence type="ECO:0000313" key="2">
    <source>
        <dbReference type="Proteomes" id="UP001610335"/>
    </source>
</evidence>
<dbReference type="Proteomes" id="UP001610335">
    <property type="component" value="Unassembled WGS sequence"/>
</dbReference>
<reference evidence="1 2" key="1">
    <citation type="submission" date="2024-07" db="EMBL/GenBank/DDBJ databases">
        <title>Section-level genome sequencing and comparative genomics of Aspergillus sections Usti and Cavernicolus.</title>
        <authorList>
            <consortium name="Lawrence Berkeley National Laboratory"/>
            <person name="Nybo J.L."/>
            <person name="Vesth T.C."/>
            <person name="Theobald S."/>
            <person name="Frisvad J.C."/>
            <person name="Larsen T.O."/>
            <person name="Kjaerboelling I."/>
            <person name="Rothschild-Mancinelli K."/>
            <person name="Lyhne E.K."/>
            <person name="Kogle M.E."/>
            <person name="Barry K."/>
            <person name="Clum A."/>
            <person name="Na H."/>
            <person name="Ledsgaard L."/>
            <person name="Lin J."/>
            <person name="Lipzen A."/>
            <person name="Kuo A."/>
            <person name="Riley R."/>
            <person name="Mondo S."/>
            <person name="LaButti K."/>
            <person name="Haridas S."/>
            <person name="Pangalinan J."/>
            <person name="Salamov A.A."/>
            <person name="Simmons B.A."/>
            <person name="Magnuson J.K."/>
            <person name="Chen J."/>
            <person name="Drula E."/>
            <person name="Henrissat B."/>
            <person name="Wiebenga A."/>
            <person name="Lubbers R.J."/>
            <person name="Gomes A.C."/>
            <person name="Makela M.R."/>
            <person name="Stajich J."/>
            <person name="Grigoriev I.V."/>
            <person name="Mortensen U.H."/>
            <person name="De vries R.P."/>
            <person name="Baker S.E."/>
            <person name="Andersen M.R."/>
        </authorList>
    </citation>
    <scope>NUCLEOTIDE SEQUENCE [LARGE SCALE GENOMIC DNA]</scope>
    <source>
        <strain evidence="1 2">CBS 600.67</strain>
    </source>
</reference>
<keyword evidence="2" id="KW-1185">Reference proteome</keyword>
<organism evidence="1 2">
    <name type="scientific">Aspergillus cavernicola</name>
    <dbReference type="NCBI Taxonomy" id="176166"/>
    <lineage>
        <taxon>Eukaryota</taxon>
        <taxon>Fungi</taxon>
        <taxon>Dikarya</taxon>
        <taxon>Ascomycota</taxon>
        <taxon>Pezizomycotina</taxon>
        <taxon>Eurotiomycetes</taxon>
        <taxon>Eurotiomycetidae</taxon>
        <taxon>Eurotiales</taxon>
        <taxon>Aspergillaceae</taxon>
        <taxon>Aspergillus</taxon>
        <taxon>Aspergillus subgen. Nidulantes</taxon>
    </lineage>
</organism>
<dbReference type="EMBL" id="JBFXLS010000049">
    <property type="protein sequence ID" value="KAL2823764.1"/>
    <property type="molecule type" value="Genomic_DNA"/>
</dbReference>
<comment type="caution">
    <text evidence="1">The sequence shown here is derived from an EMBL/GenBank/DDBJ whole genome shotgun (WGS) entry which is preliminary data.</text>
</comment>